<name>D2QX94_PIRSD</name>
<evidence type="ECO:0000256" key="1">
    <source>
        <dbReference type="ARBA" id="ARBA00022676"/>
    </source>
</evidence>
<dbReference type="PANTHER" id="PTHR13778">
    <property type="entry name" value="GLYCOSYLTRANSFERASE 8 DOMAIN-CONTAINING PROTEIN"/>
    <property type="match status" value="1"/>
</dbReference>
<evidence type="ECO:0000313" key="4">
    <source>
        <dbReference type="EMBL" id="ADB17934.1"/>
    </source>
</evidence>
<keyword evidence="5" id="KW-1185">Reference proteome</keyword>
<dbReference type="EMBL" id="CP001848">
    <property type="protein sequence ID" value="ADB17934.1"/>
    <property type="molecule type" value="Genomic_DNA"/>
</dbReference>
<dbReference type="Pfam" id="PF01501">
    <property type="entry name" value="Glyco_transf_8"/>
    <property type="match status" value="1"/>
</dbReference>
<dbReference type="SUPFAM" id="SSF53448">
    <property type="entry name" value="Nucleotide-diphospho-sugar transferases"/>
    <property type="match status" value="1"/>
</dbReference>
<dbReference type="CAZy" id="GT8">
    <property type="family name" value="Glycosyltransferase Family 8"/>
</dbReference>
<organism evidence="4 5">
    <name type="scientific">Pirellula staleyi (strain ATCC 27377 / DSM 6068 / ICPB 4128)</name>
    <name type="common">Pirella staleyi</name>
    <dbReference type="NCBI Taxonomy" id="530564"/>
    <lineage>
        <taxon>Bacteria</taxon>
        <taxon>Pseudomonadati</taxon>
        <taxon>Planctomycetota</taxon>
        <taxon>Planctomycetia</taxon>
        <taxon>Pirellulales</taxon>
        <taxon>Pirellulaceae</taxon>
        <taxon>Pirellula</taxon>
    </lineage>
</organism>
<dbReference type="STRING" id="530564.Psta_3270"/>
<dbReference type="InterPro" id="IPR029044">
    <property type="entry name" value="Nucleotide-diphossugar_trans"/>
</dbReference>
<dbReference type="GO" id="GO:0046872">
    <property type="term" value="F:metal ion binding"/>
    <property type="evidence" value="ECO:0007669"/>
    <property type="project" value="UniProtKB-KW"/>
</dbReference>
<dbReference type="Proteomes" id="UP000001887">
    <property type="component" value="Chromosome"/>
</dbReference>
<keyword evidence="2 4" id="KW-0808">Transferase</keyword>
<evidence type="ECO:0000313" key="5">
    <source>
        <dbReference type="Proteomes" id="UP000001887"/>
    </source>
</evidence>
<dbReference type="InterPro" id="IPR002495">
    <property type="entry name" value="Glyco_trans_8"/>
</dbReference>
<dbReference type="HOGENOM" id="CLU_050833_0_2_0"/>
<keyword evidence="1" id="KW-0328">Glycosyltransferase</keyword>
<evidence type="ECO:0000256" key="3">
    <source>
        <dbReference type="ARBA" id="ARBA00022723"/>
    </source>
</evidence>
<dbReference type="AlphaFoldDB" id="D2QX94"/>
<dbReference type="PANTHER" id="PTHR13778:SF47">
    <property type="entry name" value="LIPOPOLYSACCHARIDE 1,3-GALACTOSYLTRANSFERASE"/>
    <property type="match status" value="1"/>
</dbReference>
<dbReference type="eggNOG" id="COG1442">
    <property type="taxonomic scope" value="Bacteria"/>
</dbReference>
<dbReference type="CDD" id="cd04194">
    <property type="entry name" value="GT8_A4GalT_like"/>
    <property type="match status" value="1"/>
</dbReference>
<dbReference type="KEGG" id="psl:Psta_3270"/>
<accession>D2QX94</accession>
<proteinExistence type="predicted"/>
<protein>
    <submittedName>
        <fullName evidence="4">Glycosyl transferase family 8</fullName>
    </submittedName>
</protein>
<dbReference type="Gene3D" id="3.90.550.10">
    <property type="entry name" value="Spore Coat Polysaccharide Biosynthesis Protein SpsA, Chain A"/>
    <property type="match status" value="1"/>
</dbReference>
<evidence type="ECO:0000256" key="2">
    <source>
        <dbReference type="ARBA" id="ARBA00022679"/>
    </source>
</evidence>
<sequence length="362" mass="41915">MDRSTHPTQNMPTSIQLVTSSDNNFAIGLAGTFKSALTNLAADSSVDLWVLDGGITDENKAEISRHLSDPRLTLHFVSVDRKLVSQFVISHHVTDATYYRLLTPEILSRDIGKFIYLDSDLLIRGDLTKLWNTPFDGAPCVAIQDSGAPFVDSTQLIEQQPSLRGCIANANPIPNYRELGLHPHAPYLNGGVMMIDLDLWRREQLAERMLKVLSDYREHVTYWDQYALNVVLSQRWKQADHRWNQIAYPLRFSSHENTIFSKEAFDLYRNDPYISHFTYRKPWQAECIHPRSEEFYQYLEGSIWANTKPVWQEYEPVAGVVHVPPKKPKPYYRRKFRELRDYVRQQIRSVRKSAQSLFRGAA</sequence>
<dbReference type="GO" id="GO:0016757">
    <property type="term" value="F:glycosyltransferase activity"/>
    <property type="evidence" value="ECO:0007669"/>
    <property type="project" value="UniProtKB-KW"/>
</dbReference>
<gene>
    <name evidence="4" type="ordered locus">Psta_3270</name>
</gene>
<keyword evidence="3" id="KW-0479">Metal-binding</keyword>
<reference evidence="4 5" key="1">
    <citation type="journal article" date="2009" name="Stand. Genomic Sci.">
        <title>Complete genome sequence of Pirellula staleyi type strain (ATCC 27377).</title>
        <authorList>
            <person name="Clum A."/>
            <person name="Tindall B.J."/>
            <person name="Sikorski J."/>
            <person name="Ivanova N."/>
            <person name="Mavrommatis K."/>
            <person name="Lucas S."/>
            <person name="Glavina del Rio T."/>
            <person name="Nolan M."/>
            <person name="Chen F."/>
            <person name="Tice H."/>
            <person name="Pitluck S."/>
            <person name="Cheng J.F."/>
            <person name="Chertkov O."/>
            <person name="Brettin T."/>
            <person name="Han C."/>
            <person name="Detter J.C."/>
            <person name="Kuske C."/>
            <person name="Bruce D."/>
            <person name="Goodwin L."/>
            <person name="Ovchinikova G."/>
            <person name="Pati A."/>
            <person name="Mikhailova N."/>
            <person name="Chen A."/>
            <person name="Palaniappan K."/>
            <person name="Land M."/>
            <person name="Hauser L."/>
            <person name="Chang Y.J."/>
            <person name="Jeffries C.D."/>
            <person name="Chain P."/>
            <person name="Rohde M."/>
            <person name="Goker M."/>
            <person name="Bristow J."/>
            <person name="Eisen J.A."/>
            <person name="Markowitz V."/>
            <person name="Hugenholtz P."/>
            <person name="Kyrpides N.C."/>
            <person name="Klenk H.P."/>
            <person name="Lapidus A."/>
        </authorList>
    </citation>
    <scope>NUCLEOTIDE SEQUENCE [LARGE SCALE GENOMIC DNA]</scope>
    <source>
        <strain evidence="5">ATCC 27377 / DSM 6068 / ICPB 4128</strain>
    </source>
</reference>
<dbReference type="InterPro" id="IPR050748">
    <property type="entry name" value="Glycosyltrans_8_dom-fam"/>
</dbReference>